<evidence type="ECO:0000256" key="2">
    <source>
        <dbReference type="ARBA" id="ARBA00022598"/>
    </source>
</evidence>
<dbReference type="GO" id="GO:0051301">
    <property type="term" value="P:cell division"/>
    <property type="evidence" value="ECO:0007669"/>
    <property type="project" value="UniProtKB-KW"/>
</dbReference>
<dbReference type="PROSITE" id="PS01011">
    <property type="entry name" value="FOLYLPOLYGLU_SYNT_1"/>
    <property type="match status" value="1"/>
</dbReference>
<dbReference type="InterPro" id="IPR051046">
    <property type="entry name" value="MurCDEF_CellWall_CoF430Synth"/>
</dbReference>
<comment type="pathway">
    <text evidence="10 11">Cell wall biogenesis; peptidoglycan biosynthesis.</text>
</comment>
<dbReference type="AlphaFoldDB" id="A0AAE3MAM5"/>
<comment type="caution">
    <text evidence="15">The sequence shown here is derived from an EMBL/GenBank/DDBJ whole genome shotgun (WGS) entry which is preliminary data.</text>
</comment>
<dbReference type="Gene3D" id="3.40.1190.10">
    <property type="entry name" value="Mur-like, catalytic domain"/>
    <property type="match status" value="1"/>
</dbReference>
<dbReference type="Pfam" id="PF01225">
    <property type="entry name" value="Mur_ligase"/>
    <property type="match status" value="1"/>
</dbReference>
<evidence type="ECO:0000259" key="13">
    <source>
        <dbReference type="Pfam" id="PF02875"/>
    </source>
</evidence>
<evidence type="ECO:0000256" key="10">
    <source>
        <dbReference type="HAMAP-Rule" id="MF_02019"/>
    </source>
</evidence>
<comment type="catalytic activity">
    <reaction evidence="10 11">
        <text>D-alanyl-D-alanine + UDP-N-acetyl-alpha-D-muramoyl-L-alanyl-gamma-D-glutamyl-meso-2,6-diaminopimelate + ATP = UDP-N-acetyl-alpha-D-muramoyl-L-alanyl-gamma-D-glutamyl-meso-2,6-diaminopimeloyl-D-alanyl-D-alanine + ADP + phosphate + H(+)</text>
        <dbReference type="Rhea" id="RHEA:28374"/>
        <dbReference type="ChEBI" id="CHEBI:15378"/>
        <dbReference type="ChEBI" id="CHEBI:30616"/>
        <dbReference type="ChEBI" id="CHEBI:43474"/>
        <dbReference type="ChEBI" id="CHEBI:57822"/>
        <dbReference type="ChEBI" id="CHEBI:61386"/>
        <dbReference type="ChEBI" id="CHEBI:83905"/>
        <dbReference type="ChEBI" id="CHEBI:456216"/>
        <dbReference type="EC" id="6.3.2.10"/>
    </reaction>
</comment>
<dbReference type="GO" id="GO:0008360">
    <property type="term" value="P:regulation of cell shape"/>
    <property type="evidence" value="ECO:0007669"/>
    <property type="project" value="UniProtKB-KW"/>
</dbReference>
<gene>
    <name evidence="10" type="primary">murF</name>
    <name evidence="15" type="ORF">OM074_01155</name>
</gene>
<dbReference type="Pfam" id="PF08245">
    <property type="entry name" value="Mur_ligase_M"/>
    <property type="match status" value="1"/>
</dbReference>
<keyword evidence="3 10" id="KW-0132">Cell division</keyword>
<evidence type="ECO:0000256" key="3">
    <source>
        <dbReference type="ARBA" id="ARBA00022618"/>
    </source>
</evidence>
<dbReference type="InterPro" id="IPR018109">
    <property type="entry name" value="Folylpolyglutamate_synth_CS"/>
</dbReference>
<feature type="domain" description="Mur ligase central" evidence="14">
    <location>
        <begin position="96"/>
        <end position="280"/>
    </location>
</feature>
<feature type="binding site" evidence="10">
    <location>
        <begin position="98"/>
        <end position="104"/>
    </location>
    <ligand>
        <name>ATP</name>
        <dbReference type="ChEBI" id="CHEBI:30616"/>
    </ligand>
</feature>
<dbReference type="InterPro" id="IPR035911">
    <property type="entry name" value="MurE/MurF_N"/>
</dbReference>
<evidence type="ECO:0000256" key="6">
    <source>
        <dbReference type="ARBA" id="ARBA00022960"/>
    </source>
</evidence>
<evidence type="ECO:0000256" key="8">
    <source>
        <dbReference type="ARBA" id="ARBA00023306"/>
    </source>
</evidence>
<evidence type="ECO:0000256" key="4">
    <source>
        <dbReference type="ARBA" id="ARBA00022741"/>
    </source>
</evidence>
<evidence type="ECO:0000259" key="14">
    <source>
        <dbReference type="Pfam" id="PF08245"/>
    </source>
</evidence>
<comment type="subcellular location">
    <subcellularLocation>
        <location evidence="10 11">Cytoplasm</location>
    </subcellularLocation>
</comment>
<dbReference type="NCBIfam" id="TIGR01143">
    <property type="entry name" value="murF"/>
    <property type="match status" value="1"/>
</dbReference>
<evidence type="ECO:0000256" key="11">
    <source>
        <dbReference type="RuleBase" id="RU004136"/>
    </source>
</evidence>
<organism evidence="15 16">
    <name type="scientific">Plebeiibacterium marinum</name>
    <dbReference type="NCBI Taxonomy" id="2992111"/>
    <lineage>
        <taxon>Bacteria</taxon>
        <taxon>Pseudomonadati</taxon>
        <taxon>Bacteroidota</taxon>
        <taxon>Bacteroidia</taxon>
        <taxon>Marinilabiliales</taxon>
        <taxon>Marinilabiliaceae</taxon>
        <taxon>Plebeiibacterium</taxon>
    </lineage>
</organism>
<dbReference type="PANTHER" id="PTHR43024:SF1">
    <property type="entry name" value="UDP-N-ACETYLMURAMOYL-TRIPEPTIDE--D-ALANYL-D-ALANINE LIGASE"/>
    <property type="match status" value="1"/>
</dbReference>
<protein>
    <recommendedName>
        <fullName evidence="10 11">UDP-N-acetylmuramoyl-tripeptide--D-alanyl-D-alanine ligase</fullName>
        <ecNumber evidence="10 11">6.3.2.10</ecNumber>
    </recommendedName>
    <alternativeName>
        <fullName evidence="10">D-alanyl-D-alanine-adding enzyme</fullName>
    </alternativeName>
</protein>
<reference evidence="15" key="1">
    <citation type="submission" date="2022-10" db="EMBL/GenBank/DDBJ databases">
        <authorList>
            <person name="Yu W.X."/>
        </authorList>
    </citation>
    <scope>NUCLEOTIDE SEQUENCE</scope>
    <source>
        <strain evidence="15">D04</strain>
    </source>
</reference>
<dbReference type="GO" id="GO:0009252">
    <property type="term" value="P:peptidoglycan biosynthetic process"/>
    <property type="evidence" value="ECO:0007669"/>
    <property type="project" value="UniProtKB-UniRule"/>
</dbReference>
<keyword evidence="1 10" id="KW-0963">Cytoplasm</keyword>
<dbReference type="Gene3D" id="3.40.1390.10">
    <property type="entry name" value="MurE/MurF, N-terminal domain"/>
    <property type="match status" value="1"/>
</dbReference>
<evidence type="ECO:0000256" key="7">
    <source>
        <dbReference type="ARBA" id="ARBA00022984"/>
    </source>
</evidence>
<dbReference type="SUPFAM" id="SSF53623">
    <property type="entry name" value="MurD-like peptide ligases, catalytic domain"/>
    <property type="match status" value="1"/>
</dbReference>
<keyword evidence="7 10" id="KW-0573">Peptidoglycan synthesis</keyword>
<comment type="function">
    <text evidence="10 11">Involved in cell wall formation. Catalyzes the final step in the synthesis of UDP-N-acetylmuramoyl-pentapeptide, the precursor of murein.</text>
</comment>
<dbReference type="GO" id="GO:0005524">
    <property type="term" value="F:ATP binding"/>
    <property type="evidence" value="ECO:0007669"/>
    <property type="project" value="UniProtKB-UniRule"/>
</dbReference>
<evidence type="ECO:0000313" key="16">
    <source>
        <dbReference type="Proteomes" id="UP001207408"/>
    </source>
</evidence>
<dbReference type="GO" id="GO:0047480">
    <property type="term" value="F:UDP-N-acetylmuramoyl-tripeptide-D-alanyl-D-alanine ligase activity"/>
    <property type="evidence" value="ECO:0007669"/>
    <property type="project" value="UniProtKB-UniRule"/>
</dbReference>
<dbReference type="InterPro" id="IPR013221">
    <property type="entry name" value="Mur_ligase_cen"/>
</dbReference>
<keyword evidence="4 10" id="KW-0547">Nucleotide-binding</keyword>
<dbReference type="EMBL" id="JAPDPI010000001">
    <property type="protein sequence ID" value="MCW3804208.1"/>
    <property type="molecule type" value="Genomic_DNA"/>
</dbReference>
<keyword evidence="5 10" id="KW-0067">ATP-binding</keyword>
<keyword evidence="9 10" id="KW-0961">Cell wall biogenesis/degradation</keyword>
<accession>A0AAE3MAM5</accession>
<keyword evidence="6 10" id="KW-0133">Cell shape</keyword>
<dbReference type="Pfam" id="PF02875">
    <property type="entry name" value="Mur_ligase_C"/>
    <property type="match status" value="1"/>
</dbReference>
<dbReference type="InterPro" id="IPR036565">
    <property type="entry name" value="Mur-like_cat_sf"/>
</dbReference>
<evidence type="ECO:0000256" key="9">
    <source>
        <dbReference type="ARBA" id="ARBA00023316"/>
    </source>
</evidence>
<evidence type="ECO:0000256" key="1">
    <source>
        <dbReference type="ARBA" id="ARBA00022490"/>
    </source>
</evidence>
<dbReference type="SUPFAM" id="SSF63418">
    <property type="entry name" value="MurE/MurF N-terminal domain"/>
    <property type="match status" value="1"/>
</dbReference>
<dbReference type="HAMAP" id="MF_02019">
    <property type="entry name" value="MurF"/>
    <property type="match status" value="1"/>
</dbReference>
<keyword evidence="8 10" id="KW-0131">Cell cycle</keyword>
<dbReference type="SUPFAM" id="SSF53244">
    <property type="entry name" value="MurD-like peptide ligases, peptide-binding domain"/>
    <property type="match status" value="1"/>
</dbReference>
<name>A0AAE3MAM5_9BACT</name>
<evidence type="ECO:0000259" key="12">
    <source>
        <dbReference type="Pfam" id="PF01225"/>
    </source>
</evidence>
<feature type="domain" description="Mur ligase C-terminal" evidence="13">
    <location>
        <begin position="309"/>
        <end position="420"/>
    </location>
</feature>
<dbReference type="InterPro" id="IPR000713">
    <property type="entry name" value="Mur_ligase_N"/>
</dbReference>
<dbReference type="EC" id="6.3.2.10" evidence="10 11"/>
<comment type="similarity">
    <text evidence="10">Belongs to the MurCDEF family. MurF subfamily.</text>
</comment>
<dbReference type="InterPro" id="IPR005863">
    <property type="entry name" value="UDP-N-AcMur_synth"/>
</dbReference>
<evidence type="ECO:0000256" key="5">
    <source>
        <dbReference type="ARBA" id="ARBA00022840"/>
    </source>
</evidence>
<sequence length="431" mass="47353">MVSISEIYKLFVQSSGVCTDTRSIKRESMFFALKGANFNGNLFAKEAIRQGALFAVVDEPEAAGDENIVLVDDVLKTLQELASYHRKQLNIPIIGITGTNGKTTTKELVKSVLESTYKVYATQGNLNNHIGVPLTLLSMGSDIEIGIVEMGANHPGEIRALCNIADPDCGLITNVGKAHLEGFGSFEGVKSTKSELYRHLEGKQGTVFINSDNSHLKGMLTQGAIKYSYGKSDDNKVVFGSFLNGDFLGFSCAIDGCETEIKTNLVGRYNLENAMAAVTIGNYFKVTSNRIVQAIANYFPTNNRSQLEVTSKNKVLFDAYNANPSSMEVALLNFKDMEGVNKTVIFGEMKELGVDSAMEHKKLVDALFQIEGLRIILVGENYRELVKDSEVDYYHNVDELVSLLKANPLEDALVLVKGSRSNRLEKLKEVL</sequence>
<keyword evidence="16" id="KW-1185">Reference proteome</keyword>
<dbReference type="PANTHER" id="PTHR43024">
    <property type="entry name" value="UDP-N-ACETYLMURAMOYL-TRIPEPTIDE--D-ALANYL-D-ALANINE LIGASE"/>
    <property type="match status" value="1"/>
</dbReference>
<dbReference type="GO" id="GO:0071555">
    <property type="term" value="P:cell wall organization"/>
    <property type="evidence" value="ECO:0007669"/>
    <property type="project" value="UniProtKB-KW"/>
</dbReference>
<feature type="domain" description="Mur ligase N-terminal catalytic" evidence="12">
    <location>
        <begin position="15"/>
        <end position="85"/>
    </location>
</feature>
<dbReference type="Gene3D" id="3.90.190.20">
    <property type="entry name" value="Mur ligase, C-terminal domain"/>
    <property type="match status" value="1"/>
</dbReference>
<dbReference type="GO" id="GO:0005737">
    <property type="term" value="C:cytoplasm"/>
    <property type="evidence" value="ECO:0007669"/>
    <property type="project" value="UniProtKB-SubCell"/>
</dbReference>
<proteinExistence type="inferred from homology"/>
<dbReference type="InterPro" id="IPR036615">
    <property type="entry name" value="Mur_ligase_C_dom_sf"/>
</dbReference>
<dbReference type="Proteomes" id="UP001207408">
    <property type="component" value="Unassembled WGS sequence"/>
</dbReference>
<dbReference type="InterPro" id="IPR004101">
    <property type="entry name" value="Mur_ligase_C"/>
</dbReference>
<keyword evidence="2 10" id="KW-0436">Ligase</keyword>
<dbReference type="GO" id="GO:0004326">
    <property type="term" value="F:tetrahydrofolylpolyglutamate synthase activity"/>
    <property type="evidence" value="ECO:0007669"/>
    <property type="project" value="InterPro"/>
</dbReference>
<dbReference type="RefSeq" id="WP_301197431.1">
    <property type="nucleotide sequence ID" value="NZ_JAPDPI010000001.1"/>
</dbReference>
<evidence type="ECO:0000313" key="15">
    <source>
        <dbReference type="EMBL" id="MCW3804208.1"/>
    </source>
</evidence>